<dbReference type="PROSITE" id="PS00012">
    <property type="entry name" value="PHOSPHOPANTETHEINE"/>
    <property type="match status" value="1"/>
</dbReference>
<evidence type="ECO:0000256" key="1">
    <source>
        <dbReference type="ARBA" id="ARBA00022450"/>
    </source>
</evidence>
<accession>A0A5N8XHN6</accession>
<dbReference type="SMART" id="SM00823">
    <property type="entry name" value="PKS_PP"/>
    <property type="match status" value="1"/>
</dbReference>
<dbReference type="AlphaFoldDB" id="A0A5N8XHN6"/>
<dbReference type="SUPFAM" id="SSF51735">
    <property type="entry name" value="NAD(P)-binding Rossmann-fold domains"/>
    <property type="match status" value="2"/>
</dbReference>
<dbReference type="RefSeq" id="WP_152772374.1">
    <property type="nucleotide sequence ID" value="NZ_VJZC01000106.1"/>
</dbReference>
<protein>
    <submittedName>
        <fullName evidence="6">SDR family NAD(P)-dependent oxidoreductase</fullName>
    </submittedName>
</protein>
<dbReference type="InterPro" id="IPR036736">
    <property type="entry name" value="ACP-like_sf"/>
</dbReference>
<dbReference type="OrthoDB" id="9778690at2"/>
<gene>
    <name evidence="6" type="ORF">FNH08_17240</name>
</gene>
<proteinExistence type="predicted"/>
<dbReference type="Gene3D" id="1.10.1200.10">
    <property type="entry name" value="ACP-like"/>
    <property type="match status" value="1"/>
</dbReference>
<dbReference type="PANTHER" id="PTHR43775:SF51">
    <property type="entry name" value="INACTIVE PHENOLPHTHIOCEROL SYNTHESIS POLYKETIDE SYNTHASE TYPE I PKS1-RELATED"/>
    <property type="match status" value="1"/>
</dbReference>
<feature type="domain" description="Carrier" evidence="5">
    <location>
        <begin position="462"/>
        <end position="537"/>
    </location>
</feature>
<dbReference type="Pfam" id="PF00550">
    <property type="entry name" value="PP-binding"/>
    <property type="match status" value="1"/>
</dbReference>
<name>A0A5N8XHN6_9ACTN</name>
<dbReference type="SMART" id="SM00822">
    <property type="entry name" value="PKS_KR"/>
    <property type="match status" value="1"/>
</dbReference>
<evidence type="ECO:0000313" key="6">
    <source>
        <dbReference type="EMBL" id="MPY58847.1"/>
    </source>
</evidence>
<keyword evidence="3" id="KW-0808">Transferase</keyword>
<sequence length="627" mass="65580">VPADPAPWYVLAAEDTDPAVALGSLAEPVKSLGELREGDEAPLRMVAVPLAGRPGDAARAVHELTHHALEQMQEFLAEDRFARTRLVFVTRGAVAPHGEAVTDPAAAAVWGMVRSAQMEHPGRFLLADVDGGASSTAVLPTLPDTDEEQFMVRDGRVRVARLAHVPDVAATADAGPARWRSDGTVLITGGTGGLARILARHLVTAHGTRHLLLAGRRGPNAPGAHELCEELAAHGAHVTLAAADVSDPDNVAALVAGVPAEHPLTAVVHTAGILDDGVLDALTPDRVDAVLRPKADAAWHLHQVTRDMSLDAFITYSSTAGVLGSPGQANYAAANAFLDALAEHRRAAGLPAHSLAWGPWADVSGMTSALSEEHVQRLRRAGTPPLEPELGLILFDTAVARDDARPVLMRTTAGRGSSLPFAGPVPPILRGLVGGRRTAAGKNRAAELAALLDGLRPHERTLHLTHLVRTEAAATLGHDTAEQIGADDEFARVGFDSLTSVELRNRLAGATGLRIPATLVFDHPTPQAVAEHLAQRLGRGSTPPAGVLHAELDRLDTALVTALAADSLDPAVRAGTAARLRALLARITGDGGERPGADDDVRERIAAAGAEEIIAFIDSEIGRPTDR</sequence>
<dbReference type="PANTHER" id="PTHR43775">
    <property type="entry name" value="FATTY ACID SYNTHASE"/>
    <property type="match status" value="1"/>
</dbReference>
<dbReference type="InterPro" id="IPR020806">
    <property type="entry name" value="PKS_PP-bd"/>
</dbReference>
<dbReference type="InterPro" id="IPR006162">
    <property type="entry name" value="Ppantetheine_attach_site"/>
</dbReference>
<dbReference type="InterPro" id="IPR013968">
    <property type="entry name" value="PKS_KR"/>
</dbReference>
<dbReference type="InterPro" id="IPR057326">
    <property type="entry name" value="KR_dom"/>
</dbReference>
<keyword evidence="7" id="KW-1185">Reference proteome</keyword>
<feature type="non-terminal residue" evidence="6">
    <location>
        <position position="1"/>
    </location>
</feature>
<dbReference type="SUPFAM" id="SSF47336">
    <property type="entry name" value="ACP-like"/>
    <property type="match status" value="1"/>
</dbReference>
<comment type="caution">
    <text evidence="6">The sequence shown here is derived from an EMBL/GenBank/DDBJ whole genome shotgun (WGS) entry which is preliminary data.</text>
</comment>
<evidence type="ECO:0000313" key="7">
    <source>
        <dbReference type="Proteomes" id="UP000400924"/>
    </source>
</evidence>
<evidence type="ECO:0000259" key="5">
    <source>
        <dbReference type="PROSITE" id="PS50075"/>
    </source>
</evidence>
<dbReference type="GO" id="GO:0006633">
    <property type="term" value="P:fatty acid biosynthetic process"/>
    <property type="evidence" value="ECO:0007669"/>
    <property type="project" value="TreeGrafter"/>
</dbReference>
<dbReference type="PROSITE" id="PS50075">
    <property type="entry name" value="CARRIER"/>
    <property type="match status" value="1"/>
</dbReference>
<dbReference type="Pfam" id="PF22953">
    <property type="entry name" value="SpnB_Rossmann"/>
    <property type="match status" value="1"/>
</dbReference>
<dbReference type="GO" id="GO:0017000">
    <property type="term" value="P:antibiotic biosynthetic process"/>
    <property type="evidence" value="ECO:0007669"/>
    <property type="project" value="UniProtKB-ARBA"/>
</dbReference>
<reference evidence="6 7" key="1">
    <citation type="submission" date="2019-07" db="EMBL/GenBank/DDBJ databases">
        <title>New species of Amycolatopsis and Streptomyces.</title>
        <authorList>
            <person name="Duangmal K."/>
            <person name="Teo W.F.A."/>
            <person name="Lipun K."/>
        </authorList>
    </citation>
    <scope>NUCLEOTIDE SEQUENCE [LARGE SCALE GENOMIC DNA]</scope>
    <source>
        <strain evidence="6 7">NBRC 106415</strain>
    </source>
</reference>
<dbReference type="InterPro" id="IPR050091">
    <property type="entry name" value="PKS_NRPS_Biosynth_Enz"/>
</dbReference>
<dbReference type="GO" id="GO:0004312">
    <property type="term" value="F:fatty acid synthase activity"/>
    <property type="evidence" value="ECO:0007669"/>
    <property type="project" value="TreeGrafter"/>
</dbReference>
<dbReference type="Pfam" id="PF08659">
    <property type="entry name" value="KR"/>
    <property type="match status" value="1"/>
</dbReference>
<dbReference type="CDD" id="cd08956">
    <property type="entry name" value="KR_3_FAS_SDR_x"/>
    <property type="match status" value="1"/>
</dbReference>
<dbReference type="InterPro" id="IPR055123">
    <property type="entry name" value="SpnB-like_Rossmann"/>
</dbReference>
<dbReference type="Proteomes" id="UP000400924">
    <property type="component" value="Unassembled WGS sequence"/>
</dbReference>
<dbReference type="EMBL" id="VJZC01000106">
    <property type="protein sequence ID" value="MPY58847.1"/>
    <property type="molecule type" value="Genomic_DNA"/>
</dbReference>
<dbReference type="GO" id="GO:0031177">
    <property type="term" value="F:phosphopantetheine binding"/>
    <property type="evidence" value="ECO:0007669"/>
    <property type="project" value="InterPro"/>
</dbReference>
<dbReference type="SMART" id="SM01294">
    <property type="entry name" value="PKS_PP_betabranch"/>
    <property type="match status" value="1"/>
</dbReference>
<evidence type="ECO:0000256" key="4">
    <source>
        <dbReference type="ARBA" id="ARBA00023268"/>
    </source>
</evidence>
<organism evidence="6 7">
    <name type="scientific">Streptomyces spongiae</name>
    <dbReference type="NCBI Taxonomy" id="565072"/>
    <lineage>
        <taxon>Bacteria</taxon>
        <taxon>Bacillati</taxon>
        <taxon>Actinomycetota</taxon>
        <taxon>Actinomycetes</taxon>
        <taxon>Kitasatosporales</taxon>
        <taxon>Streptomycetaceae</taxon>
        <taxon>Streptomyces</taxon>
    </lineage>
</organism>
<evidence type="ECO:0000256" key="2">
    <source>
        <dbReference type="ARBA" id="ARBA00022553"/>
    </source>
</evidence>
<keyword evidence="4" id="KW-0511">Multifunctional enzyme</keyword>
<dbReference type="InterPro" id="IPR036291">
    <property type="entry name" value="NAD(P)-bd_dom_sf"/>
</dbReference>
<dbReference type="InterPro" id="IPR009081">
    <property type="entry name" value="PP-bd_ACP"/>
</dbReference>
<keyword evidence="1" id="KW-0596">Phosphopantetheine</keyword>
<dbReference type="Gene3D" id="3.40.50.720">
    <property type="entry name" value="NAD(P)-binding Rossmann-like Domain"/>
    <property type="match status" value="1"/>
</dbReference>
<dbReference type="FunFam" id="1.10.1200.10:FF:000007">
    <property type="entry name" value="Probable polyketide synthase pks17"/>
    <property type="match status" value="1"/>
</dbReference>
<evidence type="ECO:0000256" key="3">
    <source>
        <dbReference type="ARBA" id="ARBA00022679"/>
    </source>
</evidence>
<keyword evidence="2" id="KW-0597">Phosphoprotein</keyword>